<proteinExistence type="predicted"/>
<gene>
    <name evidence="1" type="ORF">CCMP2556_LOCUS23719</name>
</gene>
<sequence length="146" mass="16656">MWSDNLSVVERVTTSLDRNVVRRSWDNGDLWLVASDWLDCFGASDTLSRTGYVRGTLPLMRRQWPAISNDPWSMNTSCNWRTRFSRLHAAGYVLFTSTWLSNGRPPPFSLLLRAVKIRIVSPRAAFSTFFAGGRQRRSALQLSAML</sequence>
<evidence type="ECO:0000313" key="1">
    <source>
        <dbReference type="EMBL" id="CAK9045337.1"/>
    </source>
</evidence>
<dbReference type="EMBL" id="CAXAMN010015225">
    <property type="protein sequence ID" value="CAK9045337.1"/>
    <property type="molecule type" value="Genomic_DNA"/>
</dbReference>
<accession>A0ABP0M3P8</accession>
<reference evidence="1 2" key="1">
    <citation type="submission" date="2024-02" db="EMBL/GenBank/DDBJ databases">
        <authorList>
            <person name="Chen Y."/>
            <person name="Shah S."/>
            <person name="Dougan E. K."/>
            <person name="Thang M."/>
            <person name="Chan C."/>
        </authorList>
    </citation>
    <scope>NUCLEOTIDE SEQUENCE [LARGE SCALE GENOMIC DNA]</scope>
</reference>
<comment type="caution">
    <text evidence="1">The sequence shown here is derived from an EMBL/GenBank/DDBJ whole genome shotgun (WGS) entry which is preliminary data.</text>
</comment>
<evidence type="ECO:0000313" key="2">
    <source>
        <dbReference type="Proteomes" id="UP001642484"/>
    </source>
</evidence>
<protein>
    <submittedName>
        <fullName evidence="1">Uncharacterized protein</fullName>
    </submittedName>
</protein>
<name>A0ABP0M3P8_9DINO</name>
<organism evidence="1 2">
    <name type="scientific">Durusdinium trenchii</name>
    <dbReference type="NCBI Taxonomy" id="1381693"/>
    <lineage>
        <taxon>Eukaryota</taxon>
        <taxon>Sar</taxon>
        <taxon>Alveolata</taxon>
        <taxon>Dinophyceae</taxon>
        <taxon>Suessiales</taxon>
        <taxon>Symbiodiniaceae</taxon>
        <taxon>Durusdinium</taxon>
    </lineage>
</organism>
<dbReference type="Proteomes" id="UP001642484">
    <property type="component" value="Unassembled WGS sequence"/>
</dbReference>
<keyword evidence="2" id="KW-1185">Reference proteome</keyword>